<keyword evidence="7" id="KW-0677">Repeat</keyword>
<dbReference type="AlphaFoldDB" id="A0A1W6LQ82"/>
<dbReference type="InterPro" id="IPR000283">
    <property type="entry name" value="NADH_UbQ_OxRdtase_75kDa_su_CS"/>
</dbReference>
<dbReference type="Pfam" id="PF02906">
    <property type="entry name" value="Fe_hyd_lg_C"/>
    <property type="match status" value="1"/>
</dbReference>
<evidence type="ECO:0000259" key="14">
    <source>
        <dbReference type="PROSITE" id="PS51085"/>
    </source>
</evidence>
<keyword evidence="17" id="KW-0560">Oxidoreductase</keyword>
<evidence type="ECO:0000256" key="2">
    <source>
        <dbReference type="ARBA" id="ARBA00004370"/>
    </source>
</evidence>
<dbReference type="Pfam" id="PF12838">
    <property type="entry name" value="Fer4_7"/>
    <property type="match status" value="1"/>
</dbReference>
<dbReference type="PROSITE" id="PS00641">
    <property type="entry name" value="COMPLEX1_75K_1"/>
    <property type="match status" value="1"/>
</dbReference>
<dbReference type="SUPFAM" id="SSF54292">
    <property type="entry name" value="2Fe-2S ferredoxin-like"/>
    <property type="match status" value="1"/>
</dbReference>
<dbReference type="SMART" id="SM00929">
    <property type="entry name" value="NADH-G_4Fe-4S_3"/>
    <property type="match status" value="1"/>
</dbReference>
<name>A0A1W6LQ82_9BACT</name>
<dbReference type="KEGG" id="pbp:STSP1_02309"/>
<dbReference type="Gene3D" id="3.10.20.740">
    <property type="match status" value="1"/>
</dbReference>
<dbReference type="GO" id="GO:0042773">
    <property type="term" value="P:ATP synthesis coupled electron transport"/>
    <property type="evidence" value="ECO:0007669"/>
    <property type="project" value="InterPro"/>
</dbReference>
<evidence type="ECO:0000313" key="17">
    <source>
        <dbReference type="EMBL" id="ARN57883.1"/>
    </source>
</evidence>
<dbReference type="SUPFAM" id="SSF52833">
    <property type="entry name" value="Thioredoxin-like"/>
    <property type="match status" value="1"/>
</dbReference>
<reference evidence="18" key="1">
    <citation type="submission" date="2017-04" db="EMBL/GenBank/DDBJ databases">
        <title>Comparative genomics and description of representatives of a novel lineage of planctomycetes thriving in anoxic sediments.</title>
        <authorList>
            <person name="Spring S."/>
            <person name="Bunk B."/>
            <person name="Sproer C."/>
        </authorList>
    </citation>
    <scope>NUCLEOTIDE SEQUENCE [LARGE SCALE GENOMIC DNA]</scope>
    <source>
        <strain evidence="18">ST-PulAB-D4</strain>
    </source>
</reference>
<evidence type="ECO:0000256" key="11">
    <source>
        <dbReference type="ARBA" id="ARBA00023027"/>
    </source>
</evidence>
<evidence type="ECO:0000256" key="6">
    <source>
        <dbReference type="ARBA" id="ARBA00022723"/>
    </source>
</evidence>
<keyword evidence="11" id="KW-0520">NAD</keyword>
<dbReference type="PROSITE" id="PS00198">
    <property type="entry name" value="4FE4S_FER_1"/>
    <property type="match status" value="1"/>
</dbReference>
<keyword evidence="6" id="KW-0479">Metal-binding</keyword>
<dbReference type="InterPro" id="IPR003149">
    <property type="entry name" value="Fe_hydrogenase_ssu"/>
</dbReference>
<keyword evidence="5" id="KW-0001">2Fe-2S</keyword>
<gene>
    <name evidence="17" type="primary">hndD_3</name>
    <name evidence="17" type="ORF">STSP1_02309</name>
</gene>
<dbReference type="NCBIfam" id="NF040763">
    <property type="entry name" value="FeFe_hydrog_A6"/>
    <property type="match status" value="1"/>
</dbReference>
<comment type="subcellular location">
    <subcellularLocation>
        <location evidence="2">Membrane</location>
    </subcellularLocation>
</comment>
<dbReference type="Gene3D" id="3.40.50.1780">
    <property type="match status" value="1"/>
</dbReference>
<dbReference type="GO" id="GO:0008901">
    <property type="term" value="F:ferredoxin hydrogenase activity"/>
    <property type="evidence" value="ECO:0007669"/>
    <property type="project" value="InterPro"/>
</dbReference>
<comment type="similarity">
    <text evidence="3">Belongs to the complex I 75 kDa subunit family.</text>
</comment>
<dbReference type="EC" id="1.12.1.3" evidence="17"/>
<dbReference type="FunFam" id="3.30.70.20:FF:000035">
    <property type="entry name" value="Iron hydrogenase 1"/>
    <property type="match status" value="1"/>
</dbReference>
<evidence type="ECO:0000256" key="5">
    <source>
        <dbReference type="ARBA" id="ARBA00022714"/>
    </source>
</evidence>
<evidence type="ECO:0000256" key="3">
    <source>
        <dbReference type="ARBA" id="ARBA00005404"/>
    </source>
</evidence>
<keyword evidence="9" id="KW-0408">Iron</keyword>
<evidence type="ECO:0000256" key="4">
    <source>
        <dbReference type="ARBA" id="ARBA00022485"/>
    </source>
</evidence>
<evidence type="ECO:0000256" key="7">
    <source>
        <dbReference type="ARBA" id="ARBA00022737"/>
    </source>
</evidence>
<dbReference type="Gene3D" id="3.40.30.10">
    <property type="entry name" value="Glutaredoxin"/>
    <property type="match status" value="1"/>
</dbReference>
<proteinExistence type="inferred from homology"/>
<dbReference type="GO" id="GO:0051539">
    <property type="term" value="F:4 iron, 4 sulfur cluster binding"/>
    <property type="evidence" value="ECO:0007669"/>
    <property type="project" value="UniProtKB-KW"/>
</dbReference>
<evidence type="ECO:0000259" key="16">
    <source>
        <dbReference type="PROSITE" id="PS51839"/>
    </source>
</evidence>
<evidence type="ECO:0000313" key="18">
    <source>
        <dbReference type="Proteomes" id="UP000193334"/>
    </source>
</evidence>
<dbReference type="PANTHER" id="PTHR11615">
    <property type="entry name" value="NITRATE, FORMATE, IRON DEHYDROGENASE"/>
    <property type="match status" value="1"/>
</dbReference>
<dbReference type="GO" id="GO:0016020">
    <property type="term" value="C:membrane"/>
    <property type="evidence" value="ECO:0007669"/>
    <property type="project" value="UniProtKB-SubCell"/>
</dbReference>
<dbReference type="InterPro" id="IPR017896">
    <property type="entry name" value="4Fe4S_Fe-S-bd"/>
</dbReference>
<comment type="cofactor">
    <cofactor evidence="1">
        <name>[4Fe-4S] cluster</name>
        <dbReference type="ChEBI" id="CHEBI:49883"/>
    </cofactor>
</comment>
<dbReference type="FunFam" id="3.10.20.740:FF:000004">
    <property type="entry name" value="NADH-quinone oxidoreductase"/>
    <property type="match status" value="1"/>
</dbReference>
<dbReference type="GO" id="GO:0051537">
    <property type="term" value="F:2 iron, 2 sulfur cluster binding"/>
    <property type="evidence" value="ECO:0007669"/>
    <property type="project" value="UniProtKB-KW"/>
</dbReference>
<dbReference type="Pfam" id="PF13510">
    <property type="entry name" value="Fer2_4"/>
    <property type="match status" value="1"/>
</dbReference>
<dbReference type="PROSITE" id="PS51379">
    <property type="entry name" value="4FE4S_FER_2"/>
    <property type="match status" value="2"/>
</dbReference>
<dbReference type="InterPro" id="IPR017900">
    <property type="entry name" value="4Fe4S_Fe_S_CS"/>
</dbReference>
<feature type="domain" description="4Fe-4S His(Cys)3-ligated-type" evidence="16">
    <location>
        <begin position="80"/>
        <end position="119"/>
    </location>
</feature>
<dbReference type="SMART" id="SM00902">
    <property type="entry name" value="Fe_hyd_SSU"/>
    <property type="match status" value="1"/>
</dbReference>
<dbReference type="Gene3D" id="4.10.260.20">
    <property type="entry name" value="Iron hydrogenase, small subunit"/>
    <property type="match status" value="1"/>
</dbReference>
<dbReference type="GO" id="GO:0008137">
    <property type="term" value="F:NADH dehydrogenase (ubiquinone) activity"/>
    <property type="evidence" value="ECO:0007669"/>
    <property type="project" value="InterPro"/>
</dbReference>
<dbReference type="InterPro" id="IPR009016">
    <property type="entry name" value="Fe_hydrogenase"/>
</dbReference>
<dbReference type="PROSITE" id="PS51085">
    <property type="entry name" value="2FE2S_FER_2"/>
    <property type="match status" value="1"/>
</dbReference>
<dbReference type="CDD" id="cd02980">
    <property type="entry name" value="TRX_Fd_family"/>
    <property type="match status" value="1"/>
</dbReference>
<dbReference type="InterPro" id="IPR036010">
    <property type="entry name" value="2Fe-2S_ferredoxin-like_sf"/>
</dbReference>
<dbReference type="GO" id="GO:0050583">
    <property type="term" value="F:hydrogen dehydrogenase (NADP+) activity"/>
    <property type="evidence" value="ECO:0007669"/>
    <property type="project" value="UniProtKB-EC"/>
</dbReference>
<protein>
    <submittedName>
        <fullName evidence="17">NADP-reducing hydrogenase subunit HndC</fullName>
        <ecNumber evidence="17">1.12.1.3</ecNumber>
    </submittedName>
</protein>
<evidence type="ECO:0000256" key="1">
    <source>
        <dbReference type="ARBA" id="ARBA00001966"/>
    </source>
</evidence>
<keyword evidence="4" id="KW-0004">4Fe-4S</keyword>
<evidence type="ECO:0000256" key="9">
    <source>
        <dbReference type="ARBA" id="ARBA00023004"/>
    </source>
</evidence>
<keyword evidence="8" id="KW-1278">Translocase</keyword>
<comment type="cofactor">
    <cofactor evidence="13">
        <name>[2Fe-2S] cluster</name>
        <dbReference type="ChEBI" id="CHEBI:190135"/>
    </cofactor>
</comment>
<evidence type="ECO:0000256" key="10">
    <source>
        <dbReference type="ARBA" id="ARBA00023014"/>
    </source>
</evidence>
<dbReference type="SUPFAM" id="SSF54862">
    <property type="entry name" value="4Fe-4S ferredoxins"/>
    <property type="match status" value="1"/>
</dbReference>
<feature type="domain" description="2Fe-2S ferredoxin-type" evidence="14">
    <location>
        <begin position="3"/>
        <end position="80"/>
    </location>
</feature>
<keyword evidence="18" id="KW-1185">Reference proteome</keyword>
<dbReference type="SUPFAM" id="SSF53920">
    <property type="entry name" value="Fe-only hydrogenase"/>
    <property type="match status" value="1"/>
</dbReference>
<dbReference type="InterPro" id="IPR001041">
    <property type="entry name" value="2Fe-2S_ferredoxin-type"/>
</dbReference>
<dbReference type="InterPro" id="IPR036991">
    <property type="entry name" value="Fe_hydrogenase_ssu_sf"/>
</dbReference>
<organism evidence="17 18">
    <name type="scientific">Sedimentisphaera salicampi</name>
    <dbReference type="NCBI Taxonomy" id="1941349"/>
    <lineage>
        <taxon>Bacteria</taxon>
        <taxon>Pseudomonadati</taxon>
        <taxon>Planctomycetota</taxon>
        <taxon>Phycisphaerae</taxon>
        <taxon>Sedimentisphaerales</taxon>
        <taxon>Sedimentisphaeraceae</taxon>
        <taxon>Sedimentisphaera</taxon>
    </lineage>
</organism>
<dbReference type="CDD" id="cd00207">
    <property type="entry name" value="fer2"/>
    <property type="match status" value="1"/>
</dbReference>
<evidence type="ECO:0000256" key="13">
    <source>
        <dbReference type="ARBA" id="ARBA00034078"/>
    </source>
</evidence>
<dbReference type="Gene3D" id="3.40.950.10">
    <property type="entry name" value="Fe-only Hydrogenase (Larger Subunit), Chain L, domain 3"/>
    <property type="match status" value="1"/>
</dbReference>
<evidence type="ECO:0000259" key="15">
    <source>
        <dbReference type="PROSITE" id="PS51379"/>
    </source>
</evidence>
<dbReference type="InterPro" id="IPR019574">
    <property type="entry name" value="NADH_UbQ_OxRdtase_Gsu_4Fe4S-bd"/>
</dbReference>
<dbReference type="Pfam" id="PF02256">
    <property type="entry name" value="Fe_hyd_SSU"/>
    <property type="match status" value="1"/>
</dbReference>
<dbReference type="InterPro" id="IPR036249">
    <property type="entry name" value="Thioredoxin-like_sf"/>
</dbReference>
<sequence length="672" mass="74294">MADKKYLTIDNRRVEIKNERNLLEIIRRIGIDLPTFCYHSELSIYGACRLCVVEIEGMGIVTSCSTTPQEGMVVSTNTNELREMRKVYLKLLLANHHQTCTTCSKSGACRLQDLSNRLGIREIPFSDEYKPKPIDSSSPSLIRDPNKCVLCGDCVRACEEIQSVGAIDFVNRGADTIVSPAFLKNLDAVECVYCGMCAGVCPTGSITPKFETEKVWNALNDKKKTVAVQIAPAIRVAIGEMFGLEPGEVSTGRLVAALKLLGFDQVYDTSFAADLTVLEESTEFIERKSKGEKLPLFTSCCPAWVKFAEQFYPDLLGNLSSCRSPQQMFGSVARKTLPEELSVNNEDLYLVSIMPCTAKKFEAQRDEFQTEGHRDVDVVLTTQELGMMIKEAGIDFTGLTPESLDMPMGFKTGAGVIFGVTGGVSEAVLRFAAEKLTGKKVSETDYNQVRGNDDIRETEIEIGDVKLKLAVVHGLKNARKVAEMIRSGECDYDFVEVMSCPGGCIAGAGQPVSKDYNYKQKRQNGLYVSDKGLQLHKSQDNPYLQSCYADALGGEPGSHTAHELLHTKYKTRRRIQSDHIEIGTEDEAKISVNVCVGTSCHLRGSRKILQDMMNYIHQKDLEDKVNIQATFCFEKCDKGPNVRIDDKIISKCDSAKAIEELNNAIAEVSAKN</sequence>
<keyword evidence="12" id="KW-0472">Membrane</keyword>
<dbReference type="NCBIfam" id="TIGR02512">
    <property type="entry name" value="FeFe_hydrog_A"/>
    <property type="match status" value="1"/>
</dbReference>
<dbReference type="InterPro" id="IPR049830">
    <property type="entry name" value="HndD"/>
</dbReference>
<dbReference type="RefSeq" id="WP_085756499.1">
    <property type="nucleotide sequence ID" value="NZ_CP021023.1"/>
</dbReference>
<dbReference type="Pfam" id="PF10588">
    <property type="entry name" value="NADH-G_4Fe-4S_3"/>
    <property type="match status" value="1"/>
</dbReference>
<dbReference type="InterPro" id="IPR013352">
    <property type="entry name" value="Fe_hydrogenase_subset"/>
</dbReference>
<feature type="domain" description="4Fe-4S ferredoxin-type" evidence="15">
    <location>
        <begin position="139"/>
        <end position="172"/>
    </location>
</feature>
<dbReference type="GO" id="GO:0005506">
    <property type="term" value="F:iron ion binding"/>
    <property type="evidence" value="ECO:0007669"/>
    <property type="project" value="InterPro"/>
</dbReference>
<evidence type="ECO:0000256" key="12">
    <source>
        <dbReference type="ARBA" id="ARBA00023136"/>
    </source>
</evidence>
<accession>A0A1W6LQ82</accession>
<dbReference type="Gene3D" id="3.30.70.20">
    <property type="match status" value="1"/>
</dbReference>
<dbReference type="EMBL" id="CP021023">
    <property type="protein sequence ID" value="ARN57883.1"/>
    <property type="molecule type" value="Genomic_DNA"/>
</dbReference>
<evidence type="ECO:0000256" key="8">
    <source>
        <dbReference type="ARBA" id="ARBA00022967"/>
    </source>
</evidence>
<dbReference type="Proteomes" id="UP000193334">
    <property type="component" value="Chromosome"/>
</dbReference>
<dbReference type="PROSITE" id="PS51839">
    <property type="entry name" value="4FE4S_HC3"/>
    <property type="match status" value="1"/>
</dbReference>
<dbReference type="Pfam" id="PF01257">
    <property type="entry name" value="2Fe-2S_thioredx"/>
    <property type="match status" value="1"/>
</dbReference>
<feature type="domain" description="4Fe-4S ferredoxin-type" evidence="15">
    <location>
        <begin position="182"/>
        <end position="211"/>
    </location>
</feature>
<keyword evidence="10" id="KW-0411">Iron-sulfur</keyword>
<dbReference type="STRING" id="1941349.STSP1_02309"/>
<dbReference type="InterPro" id="IPR004108">
    <property type="entry name" value="Fe_hydrogenase_lsu_C"/>
</dbReference>
<dbReference type="InterPro" id="IPR050340">
    <property type="entry name" value="Cytosolic_Fe-S_CAF"/>
</dbReference>